<dbReference type="InterPro" id="IPR001173">
    <property type="entry name" value="Glyco_trans_2-like"/>
</dbReference>
<evidence type="ECO:0000256" key="1">
    <source>
        <dbReference type="ARBA" id="ARBA00022676"/>
    </source>
</evidence>
<dbReference type="Gene3D" id="3.90.550.10">
    <property type="entry name" value="Spore Coat Polysaccharide Biosynthesis Protein SpsA, Chain A"/>
    <property type="match status" value="1"/>
</dbReference>
<evidence type="ECO:0000313" key="5">
    <source>
        <dbReference type="Proteomes" id="UP000245577"/>
    </source>
</evidence>
<reference evidence="4 5" key="1">
    <citation type="submission" date="2017-03" db="EMBL/GenBank/DDBJ databases">
        <title>Genome sequence of Methanobrevibacter wosei.</title>
        <authorList>
            <person name="Poehlein A."/>
            <person name="Seedorf H."/>
            <person name="Daniel R."/>
        </authorList>
    </citation>
    <scope>NUCLEOTIDE SEQUENCE [LARGE SCALE GENOMIC DNA]</scope>
    <source>
        <strain evidence="4 5">DSM 11979</strain>
    </source>
</reference>
<evidence type="ECO:0000259" key="3">
    <source>
        <dbReference type="Pfam" id="PF00535"/>
    </source>
</evidence>
<dbReference type="InterPro" id="IPR029044">
    <property type="entry name" value="Nucleotide-diphossugar_trans"/>
</dbReference>
<feature type="domain" description="Glycosyltransferase 2-like" evidence="3">
    <location>
        <begin position="5"/>
        <end position="180"/>
    </location>
</feature>
<keyword evidence="5" id="KW-1185">Reference proteome</keyword>
<keyword evidence="1 4" id="KW-0328">Glycosyltransferase</keyword>
<dbReference type="EMBL" id="MZGU01000002">
    <property type="protein sequence ID" value="PWB87078.1"/>
    <property type="molecule type" value="Genomic_DNA"/>
</dbReference>
<dbReference type="PANTHER" id="PTHR22916">
    <property type="entry name" value="GLYCOSYLTRANSFERASE"/>
    <property type="match status" value="1"/>
</dbReference>
<dbReference type="RefSeq" id="WP_116669019.1">
    <property type="nucleotide sequence ID" value="NZ_MZGU01000002.1"/>
</dbReference>
<dbReference type="EC" id="2.4.-.-" evidence="4"/>
<protein>
    <submittedName>
        <fullName evidence="4">Putative glycosyltransferase EpsH</fullName>
        <ecNumber evidence="4">2.4.-.-</ecNumber>
    </submittedName>
</protein>
<name>A0A2U1S9I5_9EURY</name>
<evidence type="ECO:0000256" key="2">
    <source>
        <dbReference type="ARBA" id="ARBA00022679"/>
    </source>
</evidence>
<dbReference type="PANTHER" id="PTHR22916:SF51">
    <property type="entry name" value="GLYCOSYLTRANSFERASE EPSH-RELATED"/>
    <property type="match status" value="1"/>
</dbReference>
<evidence type="ECO:0000313" key="4">
    <source>
        <dbReference type="EMBL" id="PWB87078.1"/>
    </source>
</evidence>
<dbReference type="OrthoDB" id="46222at2157"/>
<dbReference type="SUPFAM" id="SSF53448">
    <property type="entry name" value="Nucleotide-diphospho-sugar transferases"/>
    <property type="match status" value="1"/>
</dbReference>
<dbReference type="Pfam" id="PF00535">
    <property type="entry name" value="Glycos_transf_2"/>
    <property type="match status" value="1"/>
</dbReference>
<dbReference type="AlphaFoldDB" id="A0A2U1S9I5"/>
<accession>A0A2U1S9I5</accession>
<proteinExistence type="predicted"/>
<dbReference type="GO" id="GO:0016757">
    <property type="term" value="F:glycosyltransferase activity"/>
    <property type="evidence" value="ECO:0007669"/>
    <property type="project" value="UniProtKB-KW"/>
</dbReference>
<comment type="caution">
    <text evidence="4">The sequence shown here is derived from an EMBL/GenBank/DDBJ whole genome shotgun (WGS) entry which is preliminary data.</text>
</comment>
<keyword evidence="2 4" id="KW-0808">Transferase</keyword>
<dbReference type="Proteomes" id="UP000245577">
    <property type="component" value="Unassembled WGS sequence"/>
</dbReference>
<gene>
    <name evidence="4" type="primary">epsH_3</name>
    <name evidence="4" type="ORF">MBBWO_01950</name>
</gene>
<sequence length="352" mass="41636">MYQVSVIIPFYNGESHFKESFKSIKNQSIGFENIEVIFVNDCSKDSSPILAKEYSEKYENCKFVDLSLYHSKNSGFPGRPRNYGLKEATAEYIVFYDIDDCYHPKAFEKLLSTMKSENSDLIIGNYSTETNNGSIKNRFCKTKKDLININPLKNQKTFDKISNITFISSWGKLFKKSIIEKNNLIFIEDGPVEDADFYFKYLLYAKTVTILPHDYLYFYNEYSDSTIHRHDKKLLKRYLKGFKRICEFMDKNYTLSYDLFYGDYLSNLLLIFINTKGKRETKIELLEEINTFEENKDSIDLGKPEINLLNNLIKKRKFKRAILLSKVYDVMYNNQTIKKIYRNLNNNRRNKQ</sequence>
<dbReference type="CDD" id="cd00761">
    <property type="entry name" value="Glyco_tranf_GTA_type"/>
    <property type="match status" value="1"/>
</dbReference>
<organism evidence="4 5">
    <name type="scientific">Methanobrevibacter woesei</name>
    <dbReference type="NCBI Taxonomy" id="190976"/>
    <lineage>
        <taxon>Archaea</taxon>
        <taxon>Methanobacteriati</taxon>
        <taxon>Methanobacteriota</taxon>
        <taxon>Methanomada group</taxon>
        <taxon>Methanobacteria</taxon>
        <taxon>Methanobacteriales</taxon>
        <taxon>Methanobacteriaceae</taxon>
        <taxon>Methanobrevibacter</taxon>
    </lineage>
</organism>